<reference evidence="4 5" key="1">
    <citation type="submission" date="2021-03" db="EMBL/GenBank/DDBJ databases">
        <title>Genomic Encyclopedia of Type Strains, Phase IV (KMG-IV): sequencing the most valuable type-strain genomes for metagenomic binning, comparative biology and taxonomic classification.</title>
        <authorList>
            <person name="Goeker M."/>
        </authorList>
    </citation>
    <scope>NUCLEOTIDE SEQUENCE [LARGE SCALE GENOMIC DNA]</scope>
    <source>
        <strain evidence="4 5">DSM 26048</strain>
    </source>
</reference>
<dbReference type="InterPro" id="IPR015424">
    <property type="entry name" value="PyrdxlP-dep_Trfase"/>
</dbReference>
<evidence type="ECO:0000313" key="4">
    <source>
        <dbReference type="EMBL" id="MBP1995396.1"/>
    </source>
</evidence>
<accession>A0ABS4J8J4</accession>
<keyword evidence="4" id="KW-0032">Aminotransferase</keyword>
<dbReference type="PANTHER" id="PTHR43094">
    <property type="entry name" value="AMINOTRANSFERASE"/>
    <property type="match status" value="1"/>
</dbReference>
<dbReference type="PANTHER" id="PTHR43094:SF1">
    <property type="entry name" value="AMINOTRANSFERASE CLASS-III"/>
    <property type="match status" value="1"/>
</dbReference>
<dbReference type="GO" id="GO:0008483">
    <property type="term" value="F:transaminase activity"/>
    <property type="evidence" value="ECO:0007669"/>
    <property type="project" value="UniProtKB-KW"/>
</dbReference>
<name>A0ABS4J8J4_9BACL</name>
<dbReference type="Pfam" id="PF00202">
    <property type="entry name" value="Aminotran_3"/>
    <property type="match status" value="1"/>
</dbReference>
<dbReference type="PROSITE" id="PS00600">
    <property type="entry name" value="AA_TRANSFER_CLASS_3"/>
    <property type="match status" value="1"/>
</dbReference>
<dbReference type="EC" id="2.6.1.-" evidence="4"/>
<dbReference type="RefSeq" id="WP_245376050.1">
    <property type="nucleotide sequence ID" value="NZ_JAGGLB010000033.1"/>
</dbReference>
<evidence type="ECO:0000256" key="2">
    <source>
        <dbReference type="ARBA" id="ARBA00022898"/>
    </source>
</evidence>
<protein>
    <submittedName>
        <fullName evidence="4">Putrescine aminotransferase</fullName>
        <ecNumber evidence="4">2.6.1.-</ecNumber>
    </submittedName>
</protein>
<dbReference type="CDD" id="cd00610">
    <property type="entry name" value="OAT_like"/>
    <property type="match status" value="1"/>
</dbReference>
<keyword evidence="4" id="KW-0808">Transferase</keyword>
<evidence type="ECO:0000313" key="5">
    <source>
        <dbReference type="Proteomes" id="UP001519287"/>
    </source>
</evidence>
<dbReference type="InterPro" id="IPR015422">
    <property type="entry name" value="PyrdxlP-dep_Trfase_small"/>
</dbReference>
<evidence type="ECO:0000256" key="3">
    <source>
        <dbReference type="RuleBase" id="RU003560"/>
    </source>
</evidence>
<dbReference type="EMBL" id="JAGGLB010000033">
    <property type="protein sequence ID" value="MBP1995396.1"/>
    <property type="molecule type" value="Genomic_DNA"/>
</dbReference>
<dbReference type="SUPFAM" id="SSF53383">
    <property type="entry name" value="PLP-dependent transferases"/>
    <property type="match status" value="1"/>
</dbReference>
<comment type="similarity">
    <text evidence="1 3">Belongs to the class-III pyridoxal-phosphate-dependent aminotransferase family.</text>
</comment>
<keyword evidence="2 3" id="KW-0663">Pyridoxal phosphate</keyword>
<sequence>MSTQDKNAAIEELKQLDRKHYLHPTSSLKQHQKDGPAQIFVEGKGIYLTNINGETFIDGVSTLWNVNVGHGREELAEAAKQQMMKLAYTHSFHTYSHEPVIRLSQKLASMAPGDLNVSFYTSGGSESNDTAFKLVRNYWKLKGQPNRTKIISLERAYHGVTVGATSATGLPTFQAFANALAPDFYQAKPFRTNAELGDKSDPDYEGSIRGTIEKLGSENVAAVIVEPVQGTGGVHIPPAGYLQAVRALCDEFGIFMITDEVICGFGRTGTMFGADNWDFVPDLMCIAKGITSGYIQLGAVMMKESFRDELVEMTSDIFFHGFTYSGHPTACAVALRNIEIIEQEGLVANSLEMGKELEKGLAYLEQTFPFIGKARSIGLMGGFELFKDAASGDKFEPSMRIAHRFAQACLDRKLILRPIVYEGSYVVAIAPPLIITKQENDKMFDIIADAAAAMQKELGLGK</sequence>
<comment type="caution">
    <text evidence="4">The sequence shown here is derived from an EMBL/GenBank/DDBJ whole genome shotgun (WGS) entry which is preliminary data.</text>
</comment>
<organism evidence="4 5">
    <name type="scientific">Paenibacillus eucommiae</name>
    <dbReference type="NCBI Taxonomy" id="1355755"/>
    <lineage>
        <taxon>Bacteria</taxon>
        <taxon>Bacillati</taxon>
        <taxon>Bacillota</taxon>
        <taxon>Bacilli</taxon>
        <taxon>Bacillales</taxon>
        <taxon>Paenibacillaceae</taxon>
        <taxon>Paenibacillus</taxon>
    </lineage>
</organism>
<dbReference type="PIRSF" id="PIRSF000521">
    <property type="entry name" value="Transaminase_4ab_Lys_Orn"/>
    <property type="match status" value="1"/>
</dbReference>
<dbReference type="InterPro" id="IPR015421">
    <property type="entry name" value="PyrdxlP-dep_Trfase_major"/>
</dbReference>
<dbReference type="InterPro" id="IPR005814">
    <property type="entry name" value="Aminotrans_3"/>
</dbReference>
<evidence type="ECO:0000256" key="1">
    <source>
        <dbReference type="ARBA" id="ARBA00008954"/>
    </source>
</evidence>
<dbReference type="Proteomes" id="UP001519287">
    <property type="component" value="Unassembled WGS sequence"/>
</dbReference>
<dbReference type="Gene3D" id="3.90.1150.10">
    <property type="entry name" value="Aspartate Aminotransferase, domain 1"/>
    <property type="match status" value="1"/>
</dbReference>
<dbReference type="Gene3D" id="3.40.640.10">
    <property type="entry name" value="Type I PLP-dependent aspartate aminotransferase-like (Major domain)"/>
    <property type="match status" value="1"/>
</dbReference>
<proteinExistence type="inferred from homology"/>
<gene>
    <name evidence="4" type="ORF">J2Z66_007038</name>
</gene>
<dbReference type="InterPro" id="IPR049704">
    <property type="entry name" value="Aminotrans_3_PPA_site"/>
</dbReference>
<keyword evidence="5" id="KW-1185">Reference proteome</keyword>